<name>A0A8X6NV32_NEPPI</name>
<evidence type="ECO:0000256" key="1">
    <source>
        <dbReference type="SAM" id="MobiDB-lite"/>
    </source>
</evidence>
<accession>A0A8X6NV32</accession>
<dbReference type="Proteomes" id="UP000887013">
    <property type="component" value="Unassembled WGS sequence"/>
</dbReference>
<dbReference type="AlphaFoldDB" id="A0A8X6NV32"/>
<organism evidence="2 3">
    <name type="scientific">Nephila pilipes</name>
    <name type="common">Giant wood spider</name>
    <name type="synonym">Nephila maculata</name>
    <dbReference type="NCBI Taxonomy" id="299642"/>
    <lineage>
        <taxon>Eukaryota</taxon>
        <taxon>Metazoa</taxon>
        <taxon>Ecdysozoa</taxon>
        <taxon>Arthropoda</taxon>
        <taxon>Chelicerata</taxon>
        <taxon>Arachnida</taxon>
        <taxon>Araneae</taxon>
        <taxon>Araneomorphae</taxon>
        <taxon>Entelegynae</taxon>
        <taxon>Araneoidea</taxon>
        <taxon>Nephilidae</taxon>
        <taxon>Nephila</taxon>
    </lineage>
</organism>
<evidence type="ECO:0000313" key="2">
    <source>
        <dbReference type="EMBL" id="GFT32533.1"/>
    </source>
</evidence>
<protein>
    <submittedName>
        <fullName evidence="2">Nucleic-acid-binding protein from transposon X-element</fullName>
    </submittedName>
</protein>
<gene>
    <name evidence="2" type="primary">NCL1_52474</name>
    <name evidence="2" type="ORF">NPIL_345491</name>
</gene>
<feature type="region of interest" description="Disordered" evidence="1">
    <location>
        <begin position="60"/>
        <end position="106"/>
    </location>
</feature>
<reference evidence="2" key="1">
    <citation type="submission" date="2020-08" db="EMBL/GenBank/DDBJ databases">
        <title>Multicomponent nature underlies the extraordinary mechanical properties of spider dragline silk.</title>
        <authorList>
            <person name="Kono N."/>
            <person name="Nakamura H."/>
            <person name="Mori M."/>
            <person name="Yoshida Y."/>
            <person name="Ohtoshi R."/>
            <person name="Malay A.D."/>
            <person name="Moran D.A.P."/>
            <person name="Tomita M."/>
            <person name="Numata K."/>
            <person name="Arakawa K."/>
        </authorList>
    </citation>
    <scope>NUCLEOTIDE SEQUENCE</scope>
</reference>
<evidence type="ECO:0000313" key="3">
    <source>
        <dbReference type="Proteomes" id="UP000887013"/>
    </source>
</evidence>
<sequence length="133" mass="15122">MPAQCYRYQDFYYHSRFCNRTPKCHKSAGSHETRDCKKTIQTPVKWALCGGSHPTNYSGCPKNPINAKHAKPPTVNVREERKKQQSRMAPNAPIIAQQTNNPLNPPLVDSMQQILNQMGSMLQIIQSQLTDIK</sequence>
<keyword evidence="3" id="KW-1185">Reference proteome</keyword>
<dbReference type="OrthoDB" id="6777324at2759"/>
<dbReference type="EMBL" id="BMAW01013180">
    <property type="protein sequence ID" value="GFT32533.1"/>
    <property type="molecule type" value="Genomic_DNA"/>
</dbReference>
<comment type="caution">
    <text evidence="2">The sequence shown here is derived from an EMBL/GenBank/DDBJ whole genome shotgun (WGS) entry which is preliminary data.</text>
</comment>
<proteinExistence type="predicted"/>